<dbReference type="InterPro" id="IPR003594">
    <property type="entry name" value="HATPase_dom"/>
</dbReference>
<evidence type="ECO:0000313" key="3">
    <source>
        <dbReference type="EMBL" id="GAA2653549.1"/>
    </source>
</evidence>
<accession>A0ABP6E000</accession>
<feature type="domain" description="Histidine kinase/HSP90-like ATPase" evidence="2">
    <location>
        <begin position="60"/>
        <end position="143"/>
    </location>
</feature>
<dbReference type="PANTHER" id="PTHR35526:SF3">
    <property type="entry name" value="ANTI-SIGMA-F FACTOR RSBW"/>
    <property type="match status" value="1"/>
</dbReference>
<protein>
    <recommendedName>
        <fullName evidence="2">Histidine kinase/HSP90-like ATPase domain-containing protein</fullName>
    </recommendedName>
</protein>
<dbReference type="PANTHER" id="PTHR35526">
    <property type="entry name" value="ANTI-SIGMA-F FACTOR RSBW-RELATED"/>
    <property type="match status" value="1"/>
</dbReference>
<evidence type="ECO:0000256" key="1">
    <source>
        <dbReference type="ARBA" id="ARBA00022527"/>
    </source>
</evidence>
<organism evidence="3 4">
    <name type="scientific">Nonomuraea recticatena</name>
    <dbReference type="NCBI Taxonomy" id="46178"/>
    <lineage>
        <taxon>Bacteria</taxon>
        <taxon>Bacillati</taxon>
        <taxon>Actinomycetota</taxon>
        <taxon>Actinomycetes</taxon>
        <taxon>Streptosporangiales</taxon>
        <taxon>Streptosporangiaceae</taxon>
        <taxon>Nonomuraea</taxon>
    </lineage>
</organism>
<dbReference type="CDD" id="cd16936">
    <property type="entry name" value="HATPase_RsbW-like"/>
    <property type="match status" value="1"/>
</dbReference>
<proteinExistence type="predicted"/>
<dbReference type="Proteomes" id="UP001501666">
    <property type="component" value="Unassembled WGS sequence"/>
</dbReference>
<reference evidence="4" key="1">
    <citation type="journal article" date="2019" name="Int. J. Syst. Evol. Microbiol.">
        <title>The Global Catalogue of Microorganisms (GCM) 10K type strain sequencing project: providing services to taxonomists for standard genome sequencing and annotation.</title>
        <authorList>
            <consortium name="The Broad Institute Genomics Platform"/>
            <consortium name="The Broad Institute Genome Sequencing Center for Infectious Disease"/>
            <person name="Wu L."/>
            <person name="Ma J."/>
        </authorList>
    </citation>
    <scope>NUCLEOTIDE SEQUENCE [LARGE SCALE GENOMIC DNA]</scope>
    <source>
        <strain evidence="4">JCM 6835</strain>
    </source>
</reference>
<sequence>MRVCAVFCADINCHPPLIRAQTSTWVRTRFSEVNTGMADTILATDPSQLRQGTVWLLRDDAQAVSEARALVRGVLNEIDLRRGLVEDAALMVSELVTNAIVHGRAPYELVVRVDRMEVVCMVIDASEDVPTPCASDMQAEHGRGCGSWLSCPAVGAAGSLSGTPPSLGWRERRPGSRCLALRRSRRELVG</sequence>
<dbReference type="EMBL" id="BAAATE010000004">
    <property type="protein sequence ID" value="GAA2653549.1"/>
    <property type="molecule type" value="Genomic_DNA"/>
</dbReference>
<dbReference type="Pfam" id="PF13581">
    <property type="entry name" value="HATPase_c_2"/>
    <property type="match status" value="1"/>
</dbReference>
<dbReference type="InterPro" id="IPR036890">
    <property type="entry name" value="HATPase_C_sf"/>
</dbReference>
<keyword evidence="1" id="KW-0723">Serine/threonine-protein kinase</keyword>
<gene>
    <name evidence="3" type="ORF">GCM10010412_021740</name>
</gene>
<keyword evidence="1" id="KW-0418">Kinase</keyword>
<name>A0ABP6E000_9ACTN</name>
<dbReference type="InterPro" id="IPR050267">
    <property type="entry name" value="Anti-sigma-factor_SerPK"/>
</dbReference>
<evidence type="ECO:0000313" key="4">
    <source>
        <dbReference type="Proteomes" id="UP001501666"/>
    </source>
</evidence>
<comment type="caution">
    <text evidence="3">The sequence shown here is derived from an EMBL/GenBank/DDBJ whole genome shotgun (WGS) entry which is preliminary data.</text>
</comment>
<keyword evidence="4" id="KW-1185">Reference proteome</keyword>
<evidence type="ECO:0000259" key="2">
    <source>
        <dbReference type="Pfam" id="PF13581"/>
    </source>
</evidence>
<dbReference type="Gene3D" id="3.30.565.10">
    <property type="entry name" value="Histidine kinase-like ATPase, C-terminal domain"/>
    <property type="match status" value="1"/>
</dbReference>
<keyword evidence="1" id="KW-0808">Transferase</keyword>